<dbReference type="InterPro" id="IPR013747">
    <property type="entry name" value="ACP_syn_III_C"/>
</dbReference>
<evidence type="ECO:0000256" key="2">
    <source>
        <dbReference type="ARBA" id="ARBA00023315"/>
    </source>
</evidence>
<keyword evidence="6" id="KW-1185">Reference proteome</keyword>
<dbReference type="STRING" id="94869.SAMN04488529_11746"/>
<gene>
    <name evidence="5" type="ORF">SAMN04488529_11746</name>
</gene>
<proteinExistence type="predicted"/>
<sequence length="306" mass="34486">MSYISYLDYYIPETYVQAEEILKEVNAESINVNYLLNQGKIKNISVENNLNEHEMLFKLLDKYSSNNSTNDFDAIIFQGADKNICNEMSIPYVIIEKYNMNKATVFALNQECSATIQGIEIANGLINSKKANKILVASVCMAKNSQERYEPPCIIGDGASLVVIENQGDIKILDSFSKSDGKCSYNTYMNIPFERSQKEISINIKNTILTLLENNNLTSDDIKMIVPQNVNKVLYKLHAKLLKVSIEKFFLSNIPFGGHIGDVDVIRNLKDITDEKLLLKNDKVVLLAMGLTANNENYASILIEKL</sequence>
<dbReference type="PANTHER" id="PTHR34069">
    <property type="entry name" value="3-OXOACYL-[ACYL-CARRIER-PROTEIN] SYNTHASE 3"/>
    <property type="match status" value="1"/>
</dbReference>
<dbReference type="OrthoDB" id="1892135at2"/>
<evidence type="ECO:0000259" key="4">
    <source>
        <dbReference type="Pfam" id="PF08545"/>
    </source>
</evidence>
<dbReference type="InterPro" id="IPR016039">
    <property type="entry name" value="Thiolase-like"/>
</dbReference>
<dbReference type="Proteomes" id="UP000198597">
    <property type="component" value="Unassembled WGS sequence"/>
</dbReference>
<dbReference type="GO" id="GO:0044550">
    <property type="term" value="P:secondary metabolite biosynthetic process"/>
    <property type="evidence" value="ECO:0007669"/>
    <property type="project" value="TreeGrafter"/>
</dbReference>
<evidence type="ECO:0000256" key="1">
    <source>
        <dbReference type="ARBA" id="ARBA00022679"/>
    </source>
</evidence>
<keyword evidence="2" id="KW-0012">Acyltransferase</keyword>
<dbReference type="Gene3D" id="3.40.47.10">
    <property type="match status" value="2"/>
</dbReference>
<dbReference type="Pfam" id="PF08545">
    <property type="entry name" value="ACP_syn_III"/>
    <property type="match status" value="1"/>
</dbReference>
<feature type="domain" description="Beta-ketoacyl-[acyl-carrier-protein] synthase III C-terminal" evidence="3">
    <location>
        <begin position="212"/>
        <end position="290"/>
    </location>
</feature>
<keyword evidence="1" id="KW-0808">Transferase</keyword>
<dbReference type="RefSeq" id="WP_089972826.1">
    <property type="nucleotide sequence ID" value="NZ_FNJM01000017.1"/>
</dbReference>
<dbReference type="SUPFAM" id="SSF53901">
    <property type="entry name" value="Thiolase-like"/>
    <property type="match status" value="1"/>
</dbReference>
<feature type="domain" description="Beta-ketoacyl-[acyl-carrier-protein] synthase III N-terminal" evidence="4">
    <location>
        <begin position="107"/>
        <end position="181"/>
    </location>
</feature>
<dbReference type="EMBL" id="FNJM01000017">
    <property type="protein sequence ID" value="SDP78925.1"/>
    <property type="molecule type" value="Genomic_DNA"/>
</dbReference>
<organism evidence="5 6">
    <name type="scientific">Clostridium gasigenes</name>
    <dbReference type="NCBI Taxonomy" id="94869"/>
    <lineage>
        <taxon>Bacteria</taxon>
        <taxon>Bacillati</taxon>
        <taxon>Bacillota</taxon>
        <taxon>Clostridia</taxon>
        <taxon>Eubacteriales</taxon>
        <taxon>Clostridiaceae</taxon>
        <taxon>Clostridium</taxon>
    </lineage>
</organism>
<accession>A0A1H0VL59</accession>
<evidence type="ECO:0000313" key="6">
    <source>
        <dbReference type="Proteomes" id="UP000198597"/>
    </source>
</evidence>
<evidence type="ECO:0000313" key="5">
    <source>
        <dbReference type="EMBL" id="SDP78925.1"/>
    </source>
</evidence>
<evidence type="ECO:0000259" key="3">
    <source>
        <dbReference type="Pfam" id="PF08541"/>
    </source>
</evidence>
<name>A0A1H0VL59_9CLOT</name>
<dbReference type="GO" id="GO:0004315">
    <property type="term" value="F:3-oxoacyl-[acyl-carrier-protein] synthase activity"/>
    <property type="evidence" value="ECO:0007669"/>
    <property type="project" value="InterPro"/>
</dbReference>
<reference evidence="5 6" key="1">
    <citation type="submission" date="2016-10" db="EMBL/GenBank/DDBJ databases">
        <authorList>
            <person name="de Groot N.N."/>
        </authorList>
    </citation>
    <scope>NUCLEOTIDE SEQUENCE [LARGE SCALE GENOMIC DNA]</scope>
    <source>
        <strain evidence="5 6">DSM 12272</strain>
    </source>
</reference>
<dbReference type="PANTHER" id="PTHR34069:SF2">
    <property type="entry name" value="BETA-KETOACYL-[ACYL-CARRIER-PROTEIN] SYNTHASE III"/>
    <property type="match status" value="1"/>
</dbReference>
<dbReference type="Pfam" id="PF08541">
    <property type="entry name" value="ACP_syn_III_C"/>
    <property type="match status" value="1"/>
</dbReference>
<dbReference type="AlphaFoldDB" id="A0A1H0VL59"/>
<dbReference type="InterPro" id="IPR013751">
    <property type="entry name" value="ACP_syn_III_N"/>
</dbReference>
<dbReference type="GO" id="GO:0006633">
    <property type="term" value="P:fatty acid biosynthetic process"/>
    <property type="evidence" value="ECO:0007669"/>
    <property type="project" value="InterPro"/>
</dbReference>
<protein>
    <submittedName>
        <fullName evidence="5">3-oxoacyl-[acyl-carrier-protein] synthase-3</fullName>
    </submittedName>
</protein>